<dbReference type="VEuPathDB" id="AmoebaDB:ACA1_061370"/>
<dbReference type="Gene3D" id="2.120.10.80">
    <property type="entry name" value="Kelch-type beta propeller"/>
    <property type="match status" value="2"/>
</dbReference>
<dbReference type="Proteomes" id="UP000011083">
    <property type="component" value="Unassembled WGS sequence"/>
</dbReference>
<keyword evidence="4" id="KW-0812">Transmembrane</keyword>
<dbReference type="Pfam" id="PF12796">
    <property type="entry name" value="Ank_2"/>
    <property type="match status" value="2"/>
</dbReference>
<dbReference type="Gene3D" id="1.25.40.20">
    <property type="entry name" value="Ankyrin repeat-containing domain"/>
    <property type="match status" value="4"/>
</dbReference>
<evidence type="ECO:0000259" key="5">
    <source>
        <dbReference type="PROSITE" id="PS50097"/>
    </source>
</evidence>
<evidence type="ECO:0000256" key="1">
    <source>
        <dbReference type="ARBA" id="ARBA00022441"/>
    </source>
</evidence>
<dbReference type="STRING" id="1257118.L8GXW0"/>
<keyword evidence="3" id="KW-0040">ANK repeat</keyword>
<gene>
    <name evidence="6" type="ORF">ACA1_061370</name>
</gene>
<reference evidence="6 7" key="1">
    <citation type="journal article" date="2013" name="Genome Biol.">
        <title>Genome of Acanthamoeba castellanii highlights extensive lateral gene transfer and early evolution of tyrosine kinase signaling.</title>
        <authorList>
            <person name="Clarke M."/>
            <person name="Lohan A.J."/>
            <person name="Liu B."/>
            <person name="Lagkouvardos I."/>
            <person name="Roy S."/>
            <person name="Zafar N."/>
            <person name="Bertelli C."/>
            <person name="Schilde C."/>
            <person name="Kianianmomeni A."/>
            <person name="Burglin T.R."/>
            <person name="Frech C."/>
            <person name="Turcotte B."/>
            <person name="Kopec K.O."/>
            <person name="Synnott J.M."/>
            <person name="Choo C."/>
            <person name="Paponov I."/>
            <person name="Finkler A."/>
            <person name="Soon Heng Tan C."/>
            <person name="Hutchins A.P."/>
            <person name="Weinmeier T."/>
            <person name="Rattei T."/>
            <person name="Chu J.S."/>
            <person name="Gimenez G."/>
            <person name="Irimia M."/>
            <person name="Rigden D.J."/>
            <person name="Fitzpatrick D.A."/>
            <person name="Lorenzo-Morales J."/>
            <person name="Bateman A."/>
            <person name="Chiu C.H."/>
            <person name="Tang P."/>
            <person name="Hegemann P."/>
            <person name="Fromm H."/>
            <person name="Raoult D."/>
            <person name="Greub G."/>
            <person name="Miranda-Saavedra D."/>
            <person name="Chen N."/>
            <person name="Nash P."/>
            <person name="Ginger M.L."/>
            <person name="Horn M."/>
            <person name="Schaap P."/>
            <person name="Caler L."/>
            <person name="Loftus B."/>
        </authorList>
    </citation>
    <scope>NUCLEOTIDE SEQUENCE [LARGE SCALE GENOMIC DNA]</scope>
    <source>
        <strain evidence="6 7">Neff</strain>
    </source>
</reference>
<dbReference type="SUPFAM" id="SSF48403">
    <property type="entry name" value="Ankyrin repeat"/>
    <property type="match status" value="1"/>
</dbReference>
<dbReference type="PROSITE" id="PS50088">
    <property type="entry name" value="ANK_REPEAT"/>
    <property type="match status" value="3"/>
</dbReference>
<dbReference type="Gene3D" id="3.30.710.10">
    <property type="entry name" value="Potassium Channel Kv1.1, Chain A"/>
    <property type="match status" value="2"/>
</dbReference>
<protein>
    <submittedName>
        <fullName evidence="6">BTB/POZ domain containing protein</fullName>
    </submittedName>
</protein>
<dbReference type="RefSeq" id="XP_004339411.1">
    <property type="nucleotide sequence ID" value="XM_004339363.1"/>
</dbReference>
<dbReference type="InterPro" id="IPR036770">
    <property type="entry name" value="Ankyrin_rpt-contain_sf"/>
</dbReference>
<keyword evidence="4" id="KW-1133">Transmembrane helix</keyword>
<evidence type="ECO:0000256" key="2">
    <source>
        <dbReference type="ARBA" id="ARBA00022737"/>
    </source>
</evidence>
<evidence type="ECO:0000256" key="4">
    <source>
        <dbReference type="SAM" id="Phobius"/>
    </source>
</evidence>
<dbReference type="PROSITE" id="PS50297">
    <property type="entry name" value="ANK_REP_REGION"/>
    <property type="match status" value="3"/>
</dbReference>
<evidence type="ECO:0000313" key="7">
    <source>
        <dbReference type="Proteomes" id="UP000011083"/>
    </source>
</evidence>
<keyword evidence="7" id="KW-1185">Reference proteome</keyword>
<dbReference type="InterPro" id="IPR015915">
    <property type="entry name" value="Kelch-typ_b-propeller"/>
</dbReference>
<dbReference type="KEGG" id="acan:ACA1_061370"/>
<dbReference type="PROSITE" id="PS50097">
    <property type="entry name" value="BTB"/>
    <property type="match status" value="2"/>
</dbReference>
<evidence type="ECO:0000256" key="3">
    <source>
        <dbReference type="PROSITE-ProRule" id="PRU00023"/>
    </source>
</evidence>
<evidence type="ECO:0000313" key="6">
    <source>
        <dbReference type="EMBL" id="ELR17398.1"/>
    </source>
</evidence>
<dbReference type="PANTHER" id="PTHR24121:SF23">
    <property type="entry name" value="NO MECHANORECEPTOR POTENTIAL C, ISOFORM H"/>
    <property type="match status" value="1"/>
</dbReference>
<feature type="repeat" description="ANK" evidence="3">
    <location>
        <begin position="196"/>
        <end position="228"/>
    </location>
</feature>
<keyword evidence="2" id="KW-0677">Repeat</keyword>
<dbReference type="SUPFAM" id="SSF54695">
    <property type="entry name" value="POZ domain"/>
    <property type="match status" value="2"/>
</dbReference>
<dbReference type="SMART" id="SM00225">
    <property type="entry name" value="BTB"/>
    <property type="match status" value="2"/>
</dbReference>
<feature type="domain" description="BTB" evidence="5">
    <location>
        <begin position="1001"/>
        <end position="1069"/>
    </location>
</feature>
<dbReference type="SMART" id="SM00248">
    <property type="entry name" value="ANK"/>
    <property type="match status" value="9"/>
</dbReference>
<keyword evidence="4" id="KW-0472">Membrane</keyword>
<feature type="repeat" description="ANK" evidence="3">
    <location>
        <begin position="83"/>
        <end position="105"/>
    </location>
</feature>
<dbReference type="Pfam" id="PF24681">
    <property type="entry name" value="Kelch_KLHDC2_KLHL20_DRC7"/>
    <property type="match status" value="2"/>
</dbReference>
<dbReference type="Pfam" id="PF00023">
    <property type="entry name" value="Ank"/>
    <property type="match status" value="1"/>
</dbReference>
<dbReference type="InterPro" id="IPR002110">
    <property type="entry name" value="Ankyrin_rpt"/>
</dbReference>
<dbReference type="OrthoDB" id="10249567at2759"/>
<dbReference type="CDD" id="cd18186">
    <property type="entry name" value="BTB_POZ_ZBTB_KLHL-like"/>
    <property type="match status" value="1"/>
</dbReference>
<dbReference type="Pfam" id="PF00651">
    <property type="entry name" value="BTB"/>
    <property type="match status" value="2"/>
</dbReference>
<feature type="domain" description="BTB" evidence="5">
    <location>
        <begin position="858"/>
        <end position="933"/>
    </location>
</feature>
<accession>L8GXW0</accession>
<name>L8GXW0_ACACF</name>
<organism evidence="6 7">
    <name type="scientific">Acanthamoeba castellanii (strain ATCC 30010 / Neff)</name>
    <dbReference type="NCBI Taxonomy" id="1257118"/>
    <lineage>
        <taxon>Eukaryota</taxon>
        <taxon>Amoebozoa</taxon>
        <taxon>Discosea</taxon>
        <taxon>Longamoebia</taxon>
        <taxon>Centramoebida</taxon>
        <taxon>Acanthamoebidae</taxon>
        <taxon>Acanthamoeba</taxon>
    </lineage>
</organism>
<dbReference type="PANTHER" id="PTHR24121">
    <property type="entry name" value="NO MECHANORECEPTOR POTENTIAL C, ISOFORM D-RELATED"/>
    <property type="match status" value="1"/>
</dbReference>
<feature type="repeat" description="ANK" evidence="3">
    <location>
        <begin position="149"/>
        <end position="172"/>
    </location>
</feature>
<dbReference type="InterPro" id="IPR011333">
    <property type="entry name" value="SKP1/BTB/POZ_sf"/>
</dbReference>
<sequence>MFDLLLREASPQAVAGQLRLLAADGAEQGLMPVPHLASLCGNEAVLRWCVEHSKILGAKGRAQAKPQQQQQLLFDLANDRDRVGATALHYAALGGHLACVRLLVEEAHVPPDTTIKKSTARTLNVIDGHTGVSSVITARPDATSPIGASGITPLHFACQAGAQDVVDYIYQRWLDGQHRGASKKGQRPTALPVDEHGATPLAYAIQGGHTDLVRHLIAPTAPTSTDASSTDGVDGNAEAAATQNEPGLGWAISMAKHSGSRRATLLSLAMSAGWVDIARLLIAEVKRRDKRKLKTFVTQRAADGTQLLHSACYFGSVECVDLLLSLRDDVTGEPLIDADGPDSDGLLEEGAPPTVNSGKTVLHMCANTGNVPAVEMLLQGWKENKWGLRDKLDLNAEDPNAAGSTPLHAAIFSTSALAHKNVAALLDAGVDPKKRLHNDDGSLLLHAARSGTAKAVEELLLRNFDVEEADSFGSTPLTAALARHGQQVLLRLLEAGAKVKWGATPLVDVECYINTGSPEENMKSGHTATYYDAGRSAYQVVVGGHFNGVHPPGIYFLSTHYRAWDATYFDNNVFVNRRGHTCTLVGDTIVLFGGLRYAPLPRTHFNDVYFISAVNGRVTKPLILGEAPLARESHTATLVGRKIYFMYGCSATAFMDDIVVLDMDSLEWSRPSVTSLKRPSMRFGHTATLVNDHEIWLYGGINRVVNVAGRTHLVSTDPDWHVFDTHTLQWRTINASVAVPASGKGSPAKLPTPRANHTATLVGEEIYVFGGDASQEINELWIFNTRTHVWRQQEVIKDFSGTGLTGHTCELVDGNKLIIYGGETGVIVRDNVACIETGVLSPASADMAKVWSEREETGDVEFVLPSGQTVAAHRVVLASLSHYFRDLFARQPPSALRKGSGEKLQVRLGNEVRREHLEIVLRFIYTDVIDVDNIPGFPPSGTHCAAPPFVRDLIDAAKLYAAERLGQFVARLLRQSMPFHRDTADYEPRSLLAFLNNIEYSDVRLVCEGKIINAHKAILSRCPYFDAMLRMSSSSFFGSESDESEDDVEELVITDTSHDILQVILRYLYELADENPVGEGAFVTEETAVEVLITAEKYGLDTLKLWCEKLIVEVMEEQNIPYFLQLGDTYHAPHLRRYCLSALSAQYDHIDAVLRAAPGSAGGVEEQIESDELRAEVLGIVHERRRKRNALLADYEDVNDKVYFNTVLPTLADSRQPLGRASAVFGVMVGVAAAWAFLGGI</sequence>
<proteinExistence type="predicted"/>
<dbReference type="EMBL" id="KB007974">
    <property type="protein sequence ID" value="ELR17398.1"/>
    <property type="molecule type" value="Genomic_DNA"/>
</dbReference>
<dbReference type="GeneID" id="14917973"/>
<keyword evidence="1" id="KW-0880">Kelch repeat</keyword>
<dbReference type="InterPro" id="IPR000210">
    <property type="entry name" value="BTB/POZ_dom"/>
</dbReference>
<dbReference type="SUPFAM" id="SSF117281">
    <property type="entry name" value="Kelch motif"/>
    <property type="match status" value="1"/>
</dbReference>
<dbReference type="AlphaFoldDB" id="L8GXW0"/>
<feature type="transmembrane region" description="Helical" evidence="4">
    <location>
        <begin position="1218"/>
        <end position="1238"/>
    </location>
</feature>